<dbReference type="InterPro" id="IPR028082">
    <property type="entry name" value="Peripla_BP_I"/>
</dbReference>
<dbReference type="AlphaFoldDB" id="A0A8S3ZET7"/>
<gene>
    <name evidence="6" type="ORF">CUNI_LOCUS13622</name>
</gene>
<keyword evidence="4" id="KW-0472">Membrane</keyword>
<name>A0A8S3ZET7_9EUPU</name>
<dbReference type="GO" id="GO:0007165">
    <property type="term" value="P:signal transduction"/>
    <property type="evidence" value="ECO:0007669"/>
    <property type="project" value="TreeGrafter"/>
</dbReference>
<evidence type="ECO:0000259" key="5">
    <source>
        <dbReference type="Pfam" id="PF01094"/>
    </source>
</evidence>
<feature type="domain" description="Receptor ligand binding region" evidence="5">
    <location>
        <begin position="2"/>
        <end position="131"/>
    </location>
</feature>
<protein>
    <recommendedName>
        <fullName evidence="5">Receptor ligand binding region domain-containing protein</fullName>
    </recommendedName>
</protein>
<keyword evidence="7" id="KW-1185">Reference proteome</keyword>
<keyword evidence="2" id="KW-0812">Transmembrane</keyword>
<dbReference type="EMBL" id="CAJHNH020002909">
    <property type="protein sequence ID" value="CAG5128064.1"/>
    <property type="molecule type" value="Genomic_DNA"/>
</dbReference>
<evidence type="ECO:0000256" key="3">
    <source>
        <dbReference type="ARBA" id="ARBA00022989"/>
    </source>
</evidence>
<reference evidence="6" key="1">
    <citation type="submission" date="2021-04" db="EMBL/GenBank/DDBJ databases">
        <authorList>
            <consortium name="Molecular Ecology Group"/>
        </authorList>
    </citation>
    <scope>NUCLEOTIDE SEQUENCE</scope>
</reference>
<organism evidence="6 7">
    <name type="scientific">Candidula unifasciata</name>
    <dbReference type="NCBI Taxonomy" id="100452"/>
    <lineage>
        <taxon>Eukaryota</taxon>
        <taxon>Metazoa</taxon>
        <taxon>Spiralia</taxon>
        <taxon>Lophotrochozoa</taxon>
        <taxon>Mollusca</taxon>
        <taxon>Gastropoda</taxon>
        <taxon>Heterobranchia</taxon>
        <taxon>Euthyneura</taxon>
        <taxon>Panpulmonata</taxon>
        <taxon>Eupulmonata</taxon>
        <taxon>Stylommatophora</taxon>
        <taxon>Helicina</taxon>
        <taxon>Helicoidea</taxon>
        <taxon>Geomitridae</taxon>
        <taxon>Candidula</taxon>
    </lineage>
</organism>
<comment type="subcellular location">
    <subcellularLocation>
        <location evidence="1">Membrane</location>
    </subcellularLocation>
</comment>
<sequence>MPAIVHAAEKIQNDPQSVLPGVKFIFTERDSNCSSSNGPLAAIDLYRTKRAHIFFGPACDYAAAPIARYSGRWRIPVVTAGALFQGFTDKKEFPLLTRVQGSFHKVRDMFESVLDHFNWTRIGMLFYEDVNHLGGEKRECLQILRPIYLMFTKEPPPYYSVKEADFIDWRKHVASLSNNSRSE</sequence>
<dbReference type="Gene3D" id="3.40.50.2300">
    <property type="match status" value="1"/>
</dbReference>
<dbReference type="InterPro" id="IPR001828">
    <property type="entry name" value="ANF_lig-bd_rcpt"/>
</dbReference>
<dbReference type="OrthoDB" id="10065302at2759"/>
<dbReference type="Pfam" id="PF01094">
    <property type="entry name" value="ANF_receptor"/>
    <property type="match status" value="1"/>
</dbReference>
<proteinExistence type="predicted"/>
<keyword evidence="3" id="KW-1133">Transmembrane helix</keyword>
<accession>A0A8S3ZET7</accession>
<dbReference type="GO" id="GO:0017046">
    <property type="term" value="F:peptide hormone binding"/>
    <property type="evidence" value="ECO:0007669"/>
    <property type="project" value="TreeGrafter"/>
</dbReference>
<evidence type="ECO:0000313" key="6">
    <source>
        <dbReference type="EMBL" id="CAG5128064.1"/>
    </source>
</evidence>
<dbReference type="PANTHER" id="PTHR44755">
    <property type="entry name" value="NATRIURETIC PEPTIDE RECEPTOR 3-RELATED"/>
    <property type="match status" value="1"/>
</dbReference>
<evidence type="ECO:0000256" key="1">
    <source>
        <dbReference type="ARBA" id="ARBA00004370"/>
    </source>
</evidence>
<dbReference type="PANTHER" id="PTHR44755:SF11">
    <property type="entry name" value="ATRIAL NATRIURETIC PEPTIDE RECEPTOR 3 ISOFORM X1"/>
    <property type="match status" value="1"/>
</dbReference>
<dbReference type="SUPFAM" id="SSF53822">
    <property type="entry name" value="Periplasmic binding protein-like I"/>
    <property type="match status" value="1"/>
</dbReference>
<comment type="caution">
    <text evidence="6">The sequence shown here is derived from an EMBL/GenBank/DDBJ whole genome shotgun (WGS) entry which is preliminary data.</text>
</comment>
<dbReference type="InterPro" id="IPR052612">
    <property type="entry name" value="ANP_Clearance_Receptor"/>
</dbReference>
<dbReference type="Proteomes" id="UP000678393">
    <property type="component" value="Unassembled WGS sequence"/>
</dbReference>
<evidence type="ECO:0000313" key="7">
    <source>
        <dbReference type="Proteomes" id="UP000678393"/>
    </source>
</evidence>
<evidence type="ECO:0000256" key="2">
    <source>
        <dbReference type="ARBA" id="ARBA00022692"/>
    </source>
</evidence>
<evidence type="ECO:0000256" key="4">
    <source>
        <dbReference type="ARBA" id="ARBA00023136"/>
    </source>
</evidence>
<dbReference type="GO" id="GO:0038023">
    <property type="term" value="F:signaling receptor activity"/>
    <property type="evidence" value="ECO:0007669"/>
    <property type="project" value="TreeGrafter"/>
</dbReference>
<dbReference type="GO" id="GO:0016020">
    <property type="term" value="C:membrane"/>
    <property type="evidence" value="ECO:0007669"/>
    <property type="project" value="UniProtKB-SubCell"/>
</dbReference>